<reference evidence="9 10" key="1">
    <citation type="submission" date="2020-08" db="EMBL/GenBank/DDBJ databases">
        <title>Sequencing the genomes of 1000 actinobacteria strains.</title>
        <authorList>
            <person name="Klenk H.-P."/>
        </authorList>
    </citation>
    <scope>NUCLEOTIDE SEQUENCE [LARGE SCALE GENOMIC DNA]</scope>
    <source>
        <strain evidence="9 10">DSM 27064</strain>
    </source>
</reference>
<proteinExistence type="inferred from homology"/>
<keyword evidence="3" id="KW-0813">Transport</keyword>
<keyword evidence="10" id="KW-1185">Reference proteome</keyword>
<dbReference type="EMBL" id="JACIFD010000002">
    <property type="protein sequence ID" value="MBB4070999.1"/>
    <property type="molecule type" value="Genomic_DNA"/>
</dbReference>
<evidence type="ECO:0000256" key="4">
    <source>
        <dbReference type="ARBA" id="ARBA00022475"/>
    </source>
</evidence>
<feature type="transmembrane region" description="Helical" evidence="8">
    <location>
        <begin position="250"/>
        <end position="275"/>
    </location>
</feature>
<accession>A0A840DN89</accession>
<evidence type="ECO:0000256" key="7">
    <source>
        <dbReference type="ARBA" id="ARBA00023136"/>
    </source>
</evidence>
<dbReference type="PANTHER" id="PTHR21716">
    <property type="entry name" value="TRANSMEMBRANE PROTEIN"/>
    <property type="match status" value="1"/>
</dbReference>
<sequence length="396" mass="42272">MSSHQNQDPMVPRGMRIAAAWSWRLIVIGVAAAALIWLISRVSVLVIPLLVAILLAALLQPLVASFQHSGMPRGVAVGAALLAFFAGVGVLVWLIVTQFSSGFDDLWIRTQHLYHEALRVLAGAPFNVDIKHLNLSMSQVLKTVEENQGRIWTGALGVASGAASFLAGSLLTIFSLIFLLLDGKRIWYWVLGFLPARAHAAVDTAARAGWISVGQYVRVQIFVAFVDAVGIALGAWALGLPLVIPIGVMVFLGSFIPFMGAIVTGAIAALIALVYNGPTAALIMIGIVLLVNQIEGHILQPLVMGNAVQVHPLGVVLAVSTGALLAGIPGALFAVPLAASANAIVNSLVEGRWRGMSDPLPKYHRQRKTREVAKQRLRRMRAQRATALMRGNNGSR</sequence>
<dbReference type="Pfam" id="PF01594">
    <property type="entry name" value="AI-2E_transport"/>
    <property type="match status" value="1"/>
</dbReference>
<evidence type="ECO:0000313" key="9">
    <source>
        <dbReference type="EMBL" id="MBB4070999.1"/>
    </source>
</evidence>
<evidence type="ECO:0000256" key="8">
    <source>
        <dbReference type="SAM" id="Phobius"/>
    </source>
</evidence>
<evidence type="ECO:0000256" key="6">
    <source>
        <dbReference type="ARBA" id="ARBA00022989"/>
    </source>
</evidence>
<dbReference type="AlphaFoldDB" id="A0A840DN89"/>
<feature type="transmembrane region" description="Helical" evidence="8">
    <location>
        <begin position="151"/>
        <end position="181"/>
    </location>
</feature>
<feature type="transmembrane region" description="Helical" evidence="8">
    <location>
        <begin position="45"/>
        <end position="63"/>
    </location>
</feature>
<comment type="caution">
    <text evidence="9">The sequence shown here is derived from an EMBL/GenBank/DDBJ whole genome shotgun (WGS) entry which is preliminary data.</text>
</comment>
<keyword evidence="7 8" id="KW-0472">Membrane</keyword>
<dbReference type="Proteomes" id="UP000571183">
    <property type="component" value="Unassembled WGS sequence"/>
</dbReference>
<feature type="transmembrane region" description="Helical" evidence="8">
    <location>
        <begin position="221"/>
        <end position="244"/>
    </location>
</feature>
<dbReference type="InterPro" id="IPR002549">
    <property type="entry name" value="AI-2E-like"/>
</dbReference>
<keyword evidence="4" id="KW-1003">Cell membrane</keyword>
<feature type="transmembrane region" description="Helical" evidence="8">
    <location>
        <begin position="323"/>
        <end position="345"/>
    </location>
</feature>
<comment type="subcellular location">
    <subcellularLocation>
        <location evidence="1">Cell membrane</location>
        <topology evidence="1">Multi-pass membrane protein</topology>
    </subcellularLocation>
</comment>
<name>A0A840DN89_9MICO</name>
<gene>
    <name evidence="9" type="ORF">F5897_000283</name>
</gene>
<dbReference type="GO" id="GO:0005886">
    <property type="term" value="C:plasma membrane"/>
    <property type="evidence" value="ECO:0007669"/>
    <property type="project" value="UniProtKB-SubCell"/>
</dbReference>
<evidence type="ECO:0000256" key="2">
    <source>
        <dbReference type="ARBA" id="ARBA00009773"/>
    </source>
</evidence>
<dbReference type="RefSeq" id="WP_233574316.1">
    <property type="nucleotide sequence ID" value="NZ_JACIFD010000002.1"/>
</dbReference>
<organism evidence="9 10">
    <name type="scientific">Canibacter oris</name>
    <dbReference type="NCBI Taxonomy" id="1365628"/>
    <lineage>
        <taxon>Bacteria</taxon>
        <taxon>Bacillati</taxon>
        <taxon>Actinomycetota</taxon>
        <taxon>Actinomycetes</taxon>
        <taxon>Micrococcales</taxon>
        <taxon>Microbacteriaceae</taxon>
        <taxon>Canibacter</taxon>
    </lineage>
</organism>
<evidence type="ECO:0000256" key="1">
    <source>
        <dbReference type="ARBA" id="ARBA00004651"/>
    </source>
</evidence>
<feature type="transmembrane region" description="Helical" evidence="8">
    <location>
        <begin position="75"/>
        <end position="96"/>
    </location>
</feature>
<evidence type="ECO:0000313" key="10">
    <source>
        <dbReference type="Proteomes" id="UP000571183"/>
    </source>
</evidence>
<feature type="transmembrane region" description="Helical" evidence="8">
    <location>
        <begin position="21"/>
        <end position="39"/>
    </location>
</feature>
<evidence type="ECO:0000256" key="5">
    <source>
        <dbReference type="ARBA" id="ARBA00022692"/>
    </source>
</evidence>
<comment type="similarity">
    <text evidence="2">Belongs to the autoinducer-2 exporter (AI-2E) (TC 2.A.86) family.</text>
</comment>
<feature type="transmembrane region" description="Helical" evidence="8">
    <location>
        <begin position="282"/>
        <end position="303"/>
    </location>
</feature>
<dbReference type="PANTHER" id="PTHR21716:SF53">
    <property type="entry name" value="PERMEASE PERM-RELATED"/>
    <property type="match status" value="1"/>
</dbReference>
<evidence type="ECO:0000256" key="3">
    <source>
        <dbReference type="ARBA" id="ARBA00022448"/>
    </source>
</evidence>
<dbReference type="GO" id="GO:0055085">
    <property type="term" value="P:transmembrane transport"/>
    <property type="evidence" value="ECO:0007669"/>
    <property type="project" value="TreeGrafter"/>
</dbReference>
<keyword evidence="6 8" id="KW-1133">Transmembrane helix</keyword>
<protein>
    <submittedName>
        <fullName evidence="9">Putative PurR-regulated permease PerM</fullName>
    </submittedName>
</protein>
<keyword evidence="5 8" id="KW-0812">Transmembrane</keyword>